<sequence length="142" mass="15866">MAIDHSESEVWQRGGFSAPLQCLENADSAPSRPDHACGGRRAGNLSVGVLGGTSDVLSGSDDERGTVRTNDSRPERRGTRTRRRLWRRTSKGSVREGKRIKSGREYRLRRPHHSLAEQTKEKGRKKVLCSYLGSIQHPSLFI</sequence>
<protein>
    <submittedName>
        <fullName evidence="2">Uncharacterized protein</fullName>
    </submittedName>
</protein>
<feature type="compositionally biased region" description="Basic and acidic residues" evidence="1">
    <location>
        <begin position="61"/>
        <end position="78"/>
    </location>
</feature>
<evidence type="ECO:0000313" key="2">
    <source>
        <dbReference type="EMBL" id="CDX56090.1"/>
    </source>
</evidence>
<dbReference type="AlphaFoldDB" id="A0A090GUD7"/>
<gene>
    <name evidence="2" type="ORF">MPL3365_230029</name>
</gene>
<evidence type="ECO:0000256" key="1">
    <source>
        <dbReference type="SAM" id="MobiDB-lite"/>
    </source>
</evidence>
<dbReference type="EMBL" id="CCNE01000016">
    <property type="protein sequence ID" value="CDX56090.1"/>
    <property type="molecule type" value="Genomic_DNA"/>
</dbReference>
<feature type="region of interest" description="Disordered" evidence="1">
    <location>
        <begin position="25"/>
        <end position="123"/>
    </location>
</feature>
<reference evidence="2 3" key="1">
    <citation type="submission" date="2014-08" db="EMBL/GenBank/DDBJ databases">
        <authorList>
            <person name="Moulin Lionel"/>
        </authorList>
    </citation>
    <scope>NUCLEOTIDE SEQUENCE [LARGE SCALE GENOMIC DNA]</scope>
</reference>
<evidence type="ECO:0000313" key="3">
    <source>
        <dbReference type="Proteomes" id="UP000046122"/>
    </source>
</evidence>
<organism evidence="2 3">
    <name type="scientific">Mesorhizobium plurifarium</name>
    <dbReference type="NCBI Taxonomy" id="69974"/>
    <lineage>
        <taxon>Bacteria</taxon>
        <taxon>Pseudomonadati</taxon>
        <taxon>Pseudomonadota</taxon>
        <taxon>Alphaproteobacteria</taxon>
        <taxon>Hyphomicrobiales</taxon>
        <taxon>Phyllobacteriaceae</taxon>
        <taxon>Mesorhizobium</taxon>
    </lineage>
</organism>
<feature type="compositionally biased region" description="Basic residues" evidence="1">
    <location>
        <begin position="79"/>
        <end position="90"/>
    </location>
</feature>
<dbReference type="Proteomes" id="UP000046122">
    <property type="component" value="Unassembled WGS sequence"/>
</dbReference>
<name>A0A090GUD7_MESPL</name>
<proteinExistence type="predicted"/>
<accession>A0A090GUD7</accession>
<feature type="compositionally biased region" description="Basic and acidic residues" evidence="1">
    <location>
        <begin position="93"/>
        <end position="121"/>
    </location>
</feature>